<name>A0AAV4DIB6_9GAST</name>
<gene>
    <name evidence="1" type="ORF">PoB_007039000</name>
</gene>
<evidence type="ECO:0000313" key="2">
    <source>
        <dbReference type="Proteomes" id="UP000735302"/>
    </source>
</evidence>
<organism evidence="1 2">
    <name type="scientific">Plakobranchus ocellatus</name>
    <dbReference type="NCBI Taxonomy" id="259542"/>
    <lineage>
        <taxon>Eukaryota</taxon>
        <taxon>Metazoa</taxon>
        <taxon>Spiralia</taxon>
        <taxon>Lophotrochozoa</taxon>
        <taxon>Mollusca</taxon>
        <taxon>Gastropoda</taxon>
        <taxon>Heterobranchia</taxon>
        <taxon>Euthyneura</taxon>
        <taxon>Panpulmonata</taxon>
        <taxon>Sacoglossa</taxon>
        <taxon>Placobranchoidea</taxon>
        <taxon>Plakobranchidae</taxon>
        <taxon>Plakobranchus</taxon>
    </lineage>
</organism>
<dbReference type="AlphaFoldDB" id="A0AAV4DIB6"/>
<proteinExistence type="predicted"/>
<dbReference type="Proteomes" id="UP000735302">
    <property type="component" value="Unassembled WGS sequence"/>
</dbReference>
<keyword evidence="2" id="KW-1185">Reference proteome</keyword>
<evidence type="ECO:0000313" key="1">
    <source>
        <dbReference type="EMBL" id="GFO43885.1"/>
    </source>
</evidence>
<comment type="caution">
    <text evidence="1">The sequence shown here is derived from an EMBL/GenBank/DDBJ whole genome shotgun (WGS) entry which is preliminary data.</text>
</comment>
<reference evidence="1 2" key="1">
    <citation type="journal article" date="2021" name="Elife">
        <title>Chloroplast acquisition without the gene transfer in kleptoplastic sea slugs, Plakobranchus ocellatus.</title>
        <authorList>
            <person name="Maeda T."/>
            <person name="Takahashi S."/>
            <person name="Yoshida T."/>
            <person name="Shimamura S."/>
            <person name="Takaki Y."/>
            <person name="Nagai Y."/>
            <person name="Toyoda A."/>
            <person name="Suzuki Y."/>
            <person name="Arimoto A."/>
            <person name="Ishii H."/>
            <person name="Satoh N."/>
            <person name="Nishiyama T."/>
            <person name="Hasebe M."/>
            <person name="Maruyama T."/>
            <person name="Minagawa J."/>
            <person name="Obokata J."/>
            <person name="Shigenobu S."/>
        </authorList>
    </citation>
    <scope>NUCLEOTIDE SEQUENCE [LARGE SCALE GENOMIC DNA]</scope>
</reference>
<protein>
    <submittedName>
        <fullName evidence="1">Uncharacterized protein</fullName>
    </submittedName>
</protein>
<sequence>MRPKRSQNLEITLWCTAFTAQTTKTLQTFSTPSTLRHPTTAGLSQRLLLFWPYLQRVTRDQLSPREQLDLALAFSEHWILFHCSDCGCNSAPGWPQIAVITRPGKRYLQA</sequence>
<accession>A0AAV4DIB6</accession>
<dbReference type="EMBL" id="BLXT01007928">
    <property type="protein sequence ID" value="GFO43885.1"/>
    <property type="molecule type" value="Genomic_DNA"/>
</dbReference>